<reference evidence="5 6" key="1">
    <citation type="submission" date="2020-08" db="EMBL/GenBank/DDBJ databases">
        <title>Genomic Encyclopedia of Type Strains, Phase IV (KMG-IV): sequencing the most valuable type-strain genomes for metagenomic binning, comparative biology and taxonomic classification.</title>
        <authorList>
            <person name="Goeker M."/>
        </authorList>
    </citation>
    <scope>NUCLEOTIDE SEQUENCE [LARGE SCALE GENOMIC DNA]</scope>
    <source>
        <strain evidence="5 6">DSM 12141</strain>
    </source>
</reference>
<evidence type="ECO:0000313" key="6">
    <source>
        <dbReference type="Proteomes" id="UP000541136"/>
    </source>
</evidence>
<dbReference type="InterPro" id="IPR036388">
    <property type="entry name" value="WH-like_DNA-bd_sf"/>
</dbReference>
<evidence type="ECO:0000313" key="5">
    <source>
        <dbReference type="EMBL" id="MBB6083330.1"/>
    </source>
</evidence>
<dbReference type="AlphaFoldDB" id="A0A7W9WP16"/>
<comment type="caution">
    <text evidence="5">The sequence shown here is derived from an EMBL/GenBank/DDBJ whole genome shotgun (WGS) entry which is preliminary data.</text>
</comment>
<dbReference type="Gene3D" id="3.30.1050.10">
    <property type="entry name" value="SCP2 sterol-binding domain"/>
    <property type="match status" value="1"/>
</dbReference>
<proteinExistence type="predicted"/>
<dbReference type="SUPFAM" id="SSF46785">
    <property type="entry name" value="Winged helix' DNA-binding domain"/>
    <property type="match status" value="1"/>
</dbReference>
<organism evidence="5 6">
    <name type="scientific">Castellaniella defragrans</name>
    <name type="common">Alcaligenes defragrans</name>
    <dbReference type="NCBI Taxonomy" id="75697"/>
    <lineage>
        <taxon>Bacteria</taxon>
        <taxon>Pseudomonadati</taxon>
        <taxon>Pseudomonadota</taxon>
        <taxon>Betaproteobacteria</taxon>
        <taxon>Burkholderiales</taxon>
        <taxon>Alcaligenaceae</taxon>
        <taxon>Castellaniella</taxon>
    </lineage>
</organism>
<feature type="domain" description="HTH hxlR-type" evidence="4">
    <location>
        <begin position="11"/>
        <end position="109"/>
    </location>
</feature>
<dbReference type="Pfam" id="PF01638">
    <property type="entry name" value="HxlR"/>
    <property type="match status" value="1"/>
</dbReference>
<keyword evidence="1" id="KW-0805">Transcription regulation</keyword>
<dbReference type="Pfam" id="PF14864">
    <property type="entry name" value="Alkyl_sulf_C"/>
    <property type="match status" value="1"/>
</dbReference>
<dbReference type="Proteomes" id="UP000541136">
    <property type="component" value="Unassembled WGS sequence"/>
</dbReference>
<protein>
    <submittedName>
        <fullName evidence="5">DNA-binding HxlR family transcriptional regulator</fullName>
    </submittedName>
</protein>
<dbReference type="RefSeq" id="WP_043684178.1">
    <property type="nucleotide sequence ID" value="NZ_JACHIB010000006.1"/>
</dbReference>
<dbReference type="GO" id="GO:0003677">
    <property type="term" value="F:DNA binding"/>
    <property type="evidence" value="ECO:0007669"/>
    <property type="project" value="UniProtKB-KW"/>
</dbReference>
<dbReference type="EMBL" id="JACHIB010000006">
    <property type="protein sequence ID" value="MBB6083330.1"/>
    <property type="molecule type" value="Genomic_DNA"/>
</dbReference>
<gene>
    <name evidence="5" type="ORF">HNR28_001367</name>
</gene>
<accession>A0A7W9WP16</accession>
<dbReference type="InterPro" id="IPR011991">
    <property type="entry name" value="ArsR-like_HTH"/>
</dbReference>
<evidence type="ECO:0000259" key="4">
    <source>
        <dbReference type="PROSITE" id="PS51118"/>
    </source>
</evidence>
<sequence>MSTKRSYADGCAAAHALDLIGERWALLIVRELMLGPKRFTDLRAGLGRISANVLTQRLAELEAAGIVVRRRLPPPGGGMAYDLSPWGRELEPILLQLVRWGVRSPGFARGAPLNVDAMVLSMRALFSPDAASGRDARILLVLDGQPFSARVASGRLDVHRQGPAEPAAEATLETSPTTLLHLAYGAADPDDAVEAGLARISGRRAALDRFLGCFRVPEPADTDR</sequence>
<dbReference type="PANTHER" id="PTHR33204">
    <property type="entry name" value="TRANSCRIPTIONAL REGULATOR, MARR FAMILY"/>
    <property type="match status" value="1"/>
</dbReference>
<dbReference type="Gene3D" id="1.10.10.10">
    <property type="entry name" value="Winged helix-like DNA-binding domain superfamily/Winged helix DNA-binding domain"/>
    <property type="match status" value="1"/>
</dbReference>
<keyword evidence="3" id="KW-0804">Transcription</keyword>
<dbReference type="PANTHER" id="PTHR33204:SF18">
    <property type="entry name" value="TRANSCRIPTIONAL REGULATORY PROTEIN"/>
    <property type="match status" value="1"/>
</dbReference>
<dbReference type="GO" id="GO:0006355">
    <property type="term" value="P:regulation of DNA-templated transcription"/>
    <property type="evidence" value="ECO:0007669"/>
    <property type="project" value="UniProtKB-ARBA"/>
</dbReference>
<dbReference type="PROSITE" id="PS51118">
    <property type="entry name" value="HTH_HXLR"/>
    <property type="match status" value="1"/>
</dbReference>
<dbReference type="InterPro" id="IPR036390">
    <property type="entry name" value="WH_DNA-bd_sf"/>
</dbReference>
<keyword evidence="2 5" id="KW-0238">DNA-binding</keyword>
<dbReference type="InterPro" id="IPR036527">
    <property type="entry name" value="SCP2_sterol-bd_dom_sf"/>
</dbReference>
<evidence type="ECO:0000256" key="2">
    <source>
        <dbReference type="ARBA" id="ARBA00023125"/>
    </source>
</evidence>
<dbReference type="InterPro" id="IPR002577">
    <property type="entry name" value="HTH_HxlR"/>
</dbReference>
<dbReference type="SUPFAM" id="SSF55718">
    <property type="entry name" value="SCP-like"/>
    <property type="match status" value="1"/>
</dbReference>
<dbReference type="CDD" id="cd00090">
    <property type="entry name" value="HTH_ARSR"/>
    <property type="match status" value="1"/>
</dbReference>
<evidence type="ECO:0000256" key="3">
    <source>
        <dbReference type="ARBA" id="ARBA00023163"/>
    </source>
</evidence>
<evidence type="ECO:0000256" key="1">
    <source>
        <dbReference type="ARBA" id="ARBA00023015"/>
    </source>
</evidence>
<name>A0A7W9WP16_CASDE</name>
<dbReference type="InterPro" id="IPR029229">
    <property type="entry name" value="Alkyl_sulf_C"/>
</dbReference>